<feature type="domain" description="DUF5652" evidence="2">
    <location>
        <begin position="13"/>
        <end position="62"/>
    </location>
</feature>
<organism evidence="3 4">
    <name type="scientific">Candidatus Magasanikbacteria bacterium RIFOXYC2_FULL_40_16</name>
    <dbReference type="NCBI Taxonomy" id="1798703"/>
    <lineage>
        <taxon>Bacteria</taxon>
        <taxon>Candidatus Magasanikiibacteriota</taxon>
    </lineage>
</organism>
<comment type="caution">
    <text evidence="3">The sequence shown here is derived from an EMBL/GenBank/DDBJ whole genome shotgun (WGS) entry which is preliminary data.</text>
</comment>
<keyword evidence="1" id="KW-0812">Transmembrane</keyword>
<gene>
    <name evidence="3" type="ORF">A2469_02835</name>
</gene>
<dbReference type="EMBL" id="MFQY01000014">
    <property type="protein sequence ID" value="OGH90067.1"/>
    <property type="molecule type" value="Genomic_DNA"/>
</dbReference>
<proteinExistence type="predicted"/>
<keyword evidence="1" id="KW-1133">Transmembrane helix</keyword>
<accession>A0A1F6P1N6</accession>
<dbReference type="AlphaFoldDB" id="A0A1F6P1N6"/>
<reference evidence="3 4" key="1">
    <citation type="journal article" date="2016" name="Nat. Commun.">
        <title>Thousands of microbial genomes shed light on interconnected biogeochemical processes in an aquifer system.</title>
        <authorList>
            <person name="Anantharaman K."/>
            <person name="Brown C.T."/>
            <person name="Hug L.A."/>
            <person name="Sharon I."/>
            <person name="Castelle C.J."/>
            <person name="Probst A.J."/>
            <person name="Thomas B.C."/>
            <person name="Singh A."/>
            <person name="Wilkins M.J."/>
            <person name="Karaoz U."/>
            <person name="Brodie E.L."/>
            <person name="Williams K.H."/>
            <person name="Hubbard S.S."/>
            <person name="Banfield J.F."/>
        </authorList>
    </citation>
    <scope>NUCLEOTIDE SEQUENCE [LARGE SCALE GENOMIC DNA]</scope>
</reference>
<dbReference type="Pfam" id="PF18893">
    <property type="entry name" value="DUF5652"/>
    <property type="match status" value="1"/>
</dbReference>
<evidence type="ECO:0000313" key="4">
    <source>
        <dbReference type="Proteomes" id="UP000178895"/>
    </source>
</evidence>
<name>A0A1F6P1N6_9BACT</name>
<keyword evidence="1" id="KW-0472">Membrane</keyword>
<dbReference type="Proteomes" id="UP000178895">
    <property type="component" value="Unassembled WGS sequence"/>
</dbReference>
<protein>
    <recommendedName>
        <fullName evidence="2">DUF5652 domain-containing protein</fullName>
    </recommendedName>
</protein>
<dbReference type="InterPro" id="IPR043712">
    <property type="entry name" value="DUF5652"/>
</dbReference>
<evidence type="ECO:0000256" key="1">
    <source>
        <dbReference type="SAM" id="Phobius"/>
    </source>
</evidence>
<evidence type="ECO:0000259" key="2">
    <source>
        <dbReference type="Pfam" id="PF18893"/>
    </source>
</evidence>
<sequence length="73" mass="8567">MMYSPDWILPYAGLMPLFVVWSIFWKGLALWHAGRKGQPWWFLVLLVINTAGILEIIYLFAILKLKPAMLFKK</sequence>
<feature type="transmembrane region" description="Helical" evidence="1">
    <location>
        <begin position="40"/>
        <end position="63"/>
    </location>
</feature>
<feature type="transmembrane region" description="Helical" evidence="1">
    <location>
        <begin position="7"/>
        <end position="28"/>
    </location>
</feature>
<evidence type="ECO:0000313" key="3">
    <source>
        <dbReference type="EMBL" id="OGH90067.1"/>
    </source>
</evidence>